<gene>
    <name evidence="1" type="ORF">B456_013G217300</name>
</gene>
<protein>
    <submittedName>
        <fullName evidence="1">Uncharacterized protein</fullName>
    </submittedName>
</protein>
<dbReference type="EMBL" id="CM001752">
    <property type="protein sequence ID" value="KJB82699.1"/>
    <property type="molecule type" value="Genomic_DNA"/>
</dbReference>
<organism evidence="1 2">
    <name type="scientific">Gossypium raimondii</name>
    <name type="common">Peruvian cotton</name>
    <name type="synonym">Gossypium klotzschianum subsp. raimondii</name>
    <dbReference type="NCBI Taxonomy" id="29730"/>
    <lineage>
        <taxon>Eukaryota</taxon>
        <taxon>Viridiplantae</taxon>
        <taxon>Streptophyta</taxon>
        <taxon>Embryophyta</taxon>
        <taxon>Tracheophyta</taxon>
        <taxon>Spermatophyta</taxon>
        <taxon>Magnoliopsida</taxon>
        <taxon>eudicotyledons</taxon>
        <taxon>Gunneridae</taxon>
        <taxon>Pentapetalae</taxon>
        <taxon>rosids</taxon>
        <taxon>malvids</taxon>
        <taxon>Malvales</taxon>
        <taxon>Malvaceae</taxon>
        <taxon>Malvoideae</taxon>
        <taxon>Gossypium</taxon>
    </lineage>
</organism>
<keyword evidence="2" id="KW-1185">Reference proteome</keyword>
<name>A0A0D2VI80_GOSRA</name>
<dbReference type="Gramene" id="KJB82699">
    <property type="protein sequence ID" value="KJB82699"/>
    <property type="gene ID" value="B456_013G217300"/>
</dbReference>
<dbReference type="OMA" id="LLFWEIN"/>
<dbReference type="AlphaFoldDB" id="A0A0D2VI80"/>
<evidence type="ECO:0000313" key="1">
    <source>
        <dbReference type="EMBL" id="KJB82699.1"/>
    </source>
</evidence>
<proteinExistence type="predicted"/>
<reference evidence="1 2" key="1">
    <citation type="journal article" date="2012" name="Nature">
        <title>Repeated polyploidization of Gossypium genomes and the evolution of spinnable cotton fibres.</title>
        <authorList>
            <person name="Paterson A.H."/>
            <person name="Wendel J.F."/>
            <person name="Gundlach H."/>
            <person name="Guo H."/>
            <person name="Jenkins J."/>
            <person name="Jin D."/>
            <person name="Llewellyn D."/>
            <person name="Showmaker K.C."/>
            <person name="Shu S."/>
            <person name="Udall J."/>
            <person name="Yoo M.J."/>
            <person name="Byers R."/>
            <person name="Chen W."/>
            <person name="Doron-Faigenboim A."/>
            <person name="Duke M.V."/>
            <person name="Gong L."/>
            <person name="Grimwood J."/>
            <person name="Grover C."/>
            <person name="Grupp K."/>
            <person name="Hu G."/>
            <person name="Lee T.H."/>
            <person name="Li J."/>
            <person name="Lin L."/>
            <person name="Liu T."/>
            <person name="Marler B.S."/>
            <person name="Page J.T."/>
            <person name="Roberts A.W."/>
            <person name="Romanel E."/>
            <person name="Sanders W.S."/>
            <person name="Szadkowski E."/>
            <person name="Tan X."/>
            <person name="Tang H."/>
            <person name="Xu C."/>
            <person name="Wang J."/>
            <person name="Wang Z."/>
            <person name="Zhang D."/>
            <person name="Zhang L."/>
            <person name="Ashrafi H."/>
            <person name="Bedon F."/>
            <person name="Bowers J.E."/>
            <person name="Brubaker C.L."/>
            <person name="Chee P.W."/>
            <person name="Das S."/>
            <person name="Gingle A.R."/>
            <person name="Haigler C.H."/>
            <person name="Harker D."/>
            <person name="Hoffmann L.V."/>
            <person name="Hovav R."/>
            <person name="Jones D.C."/>
            <person name="Lemke C."/>
            <person name="Mansoor S."/>
            <person name="ur Rahman M."/>
            <person name="Rainville L.N."/>
            <person name="Rambani A."/>
            <person name="Reddy U.K."/>
            <person name="Rong J.K."/>
            <person name="Saranga Y."/>
            <person name="Scheffler B.E."/>
            <person name="Scheffler J.A."/>
            <person name="Stelly D.M."/>
            <person name="Triplett B.A."/>
            <person name="Van Deynze A."/>
            <person name="Vaslin M.F."/>
            <person name="Waghmare V.N."/>
            <person name="Walford S.A."/>
            <person name="Wright R.J."/>
            <person name="Zaki E.A."/>
            <person name="Zhang T."/>
            <person name="Dennis E.S."/>
            <person name="Mayer K.F."/>
            <person name="Peterson D.G."/>
            <person name="Rokhsar D.S."/>
            <person name="Wang X."/>
            <person name="Schmutz J."/>
        </authorList>
    </citation>
    <scope>NUCLEOTIDE SEQUENCE [LARGE SCALE GENOMIC DNA]</scope>
</reference>
<dbReference type="Proteomes" id="UP000032304">
    <property type="component" value="Chromosome 13"/>
</dbReference>
<evidence type="ECO:0000313" key="2">
    <source>
        <dbReference type="Proteomes" id="UP000032304"/>
    </source>
</evidence>
<sequence>MQSFMAFTSVDFLHKLGFGGYSNGSLLLFWEINPCDFPQFGYCIGGFSVFLVVAQHSQIELTGNSMSTCKQMV</sequence>
<accession>A0A0D2VI80</accession>